<organism evidence="1 2">
    <name type="scientific">Anisodus acutangulus</name>
    <dbReference type="NCBI Taxonomy" id="402998"/>
    <lineage>
        <taxon>Eukaryota</taxon>
        <taxon>Viridiplantae</taxon>
        <taxon>Streptophyta</taxon>
        <taxon>Embryophyta</taxon>
        <taxon>Tracheophyta</taxon>
        <taxon>Spermatophyta</taxon>
        <taxon>Magnoliopsida</taxon>
        <taxon>eudicotyledons</taxon>
        <taxon>Gunneridae</taxon>
        <taxon>Pentapetalae</taxon>
        <taxon>asterids</taxon>
        <taxon>lamiids</taxon>
        <taxon>Solanales</taxon>
        <taxon>Solanaceae</taxon>
        <taxon>Solanoideae</taxon>
        <taxon>Hyoscyameae</taxon>
        <taxon>Anisodus</taxon>
    </lineage>
</organism>
<dbReference type="EMBL" id="JAJAGQ010000010">
    <property type="protein sequence ID" value="KAJ8551603.1"/>
    <property type="molecule type" value="Genomic_DNA"/>
</dbReference>
<dbReference type="Proteomes" id="UP001152561">
    <property type="component" value="Unassembled WGS sequence"/>
</dbReference>
<name>A0A9Q1RBF0_9SOLA</name>
<dbReference type="AlphaFoldDB" id="A0A9Q1RBF0"/>
<keyword evidence="2" id="KW-1185">Reference proteome</keyword>
<evidence type="ECO:0000313" key="1">
    <source>
        <dbReference type="EMBL" id="KAJ8551603.1"/>
    </source>
</evidence>
<proteinExistence type="predicted"/>
<comment type="caution">
    <text evidence="1">The sequence shown here is derived from an EMBL/GenBank/DDBJ whole genome shotgun (WGS) entry which is preliminary data.</text>
</comment>
<evidence type="ECO:0000313" key="2">
    <source>
        <dbReference type="Proteomes" id="UP001152561"/>
    </source>
</evidence>
<sequence length="104" mass="12010">MSLVPLLRQYATVSLVGIEGRHTTLNSRSRLRIKEAHDLNWCCLYMGLYFNSEHPYDRPFFKSVLSQPPIVSEEKTKLIRIVVRPCPSLVTLVRECFNFLPLGC</sequence>
<reference evidence="2" key="1">
    <citation type="journal article" date="2023" name="Proc. Natl. Acad. Sci. U.S.A.">
        <title>Genomic and structural basis for evolution of tropane alkaloid biosynthesis.</title>
        <authorList>
            <person name="Wanga Y.-J."/>
            <person name="Taina T."/>
            <person name="Yua J.-Y."/>
            <person name="Lia J."/>
            <person name="Xua B."/>
            <person name="Chenc J."/>
            <person name="D'Auriad J.C."/>
            <person name="Huanga J.-P."/>
            <person name="Huanga S.-X."/>
        </authorList>
    </citation>
    <scope>NUCLEOTIDE SEQUENCE [LARGE SCALE GENOMIC DNA]</scope>
    <source>
        <strain evidence="2">cv. KIB-2019</strain>
    </source>
</reference>
<accession>A0A9Q1RBF0</accession>
<protein>
    <submittedName>
        <fullName evidence="1">Uncharacterized protein</fullName>
    </submittedName>
</protein>
<gene>
    <name evidence="1" type="ORF">K7X08_021618</name>
</gene>